<organism evidence="1 2">
    <name type="scientific">Hymenobacter artigasi</name>
    <dbReference type="NCBI Taxonomy" id="2719616"/>
    <lineage>
        <taxon>Bacteria</taxon>
        <taxon>Pseudomonadati</taxon>
        <taxon>Bacteroidota</taxon>
        <taxon>Cytophagia</taxon>
        <taxon>Cytophagales</taxon>
        <taxon>Hymenobacteraceae</taxon>
        <taxon>Hymenobacter</taxon>
    </lineage>
</organism>
<dbReference type="EMBL" id="JAAVTK010000019">
    <property type="protein sequence ID" value="NKI91602.1"/>
    <property type="molecule type" value="Genomic_DNA"/>
</dbReference>
<name>A0ABX1HMW9_9BACT</name>
<dbReference type="Proteomes" id="UP000717634">
    <property type="component" value="Unassembled WGS sequence"/>
</dbReference>
<dbReference type="InterPro" id="IPR019292">
    <property type="entry name" value="McrC"/>
</dbReference>
<protein>
    <submittedName>
        <fullName evidence="1">5-methylcytosine-specific restriction enzyme subunit McrC</fullName>
    </submittedName>
</protein>
<comment type="caution">
    <text evidence="1">The sequence shown here is derived from an EMBL/GenBank/DDBJ whole genome shotgun (WGS) entry which is preliminary data.</text>
</comment>
<dbReference type="RefSeq" id="WP_168675163.1">
    <property type="nucleotide sequence ID" value="NZ_JAAVTK010000019.1"/>
</dbReference>
<proteinExistence type="predicted"/>
<keyword evidence="2" id="KW-1185">Reference proteome</keyword>
<evidence type="ECO:0000313" key="2">
    <source>
        <dbReference type="Proteomes" id="UP000717634"/>
    </source>
</evidence>
<reference evidence="1 2" key="1">
    <citation type="submission" date="2020-03" db="EMBL/GenBank/DDBJ databases">
        <title>Genomic Encyclopedia of Type Strains, Phase IV (KMG-V): Genome sequencing to study the core and pangenomes of soil and plant-associated prokaryotes.</title>
        <authorList>
            <person name="Whitman W."/>
        </authorList>
    </citation>
    <scope>NUCLEOTIDE SEQUENCE [LARGE SCALE GENOMIC DNA]</scope>
    <source>
        <strain evidence="1 2">1B</strain>
    </source>
</reference>
<gene>
    <name evidence="1" type="ORF">HBN54_004222</name>
</gene>
<sequence length="440" mass="49761">MSPDYSLTFLREHGSVTIEGLSPIKPILFKGEPQRFCFGISSNSVGHVIEAGYFIGCDWLESGQRAVHIAPKLLGQDQPLDYMKMLTESLLANETADYTHDLYEIKFDEKPVWLTRQEDLLTPLLIVEFLQRLKKLVRKGLRYSYYAVERNLFARSKGKILVGATVARNHMKNKQINTWCRYEEFGPDSPENRLLKQALQAAKRYLLRVPTHESTWRDSAGAVIQFCTPAFTGVADKSIEIASLAGFGHNPFFQEYGPALRLAQLLLKRFGYSVTEASALASHREPVPPFWIDMSKLFELYVLGKLQRAYPGKIKYEKRQAGGNYGLPDYLLVDNQGQHWIIDAKYRPHYQGAGATLVLSHIIDNIRQISGYARDKGVLQKLGYSTQEIEQALPNCLVIYPEQKGLVQINGANLMVDPITAFNKFFKMGVCLPESSQSAD</sequence>
<dbReference type="PANTHER" id="PTHR38733">
    <property type="entry name" value="PROTEIN MCRC"/>
    <property type="match status" value="1"/>
</dbReference>
<evidence type="ECO:0000313" key="1">
    <source>
        <dbReference type="EMBL" id="NKI91602.1"/>
    </source>
</evidence>
<accession>A0ABX1HMW9</accession>
<dbReference type="PANTHER" id="PTHR38733:SF1">
    <property type="entry name" value="TYPE IV METHYL-DIRECTED RESTRICTION ENZYME ECOKMCRBC"/>
    <property type="match status" value="1"/>
</dbReference>
<dbReference type="Pfam" id="PF10117">
    <property type="entry name" value="McrBC"/>
    <property type="match status" value="1"/>
</dbReference>